<feature type="compositionally biased region" description="Basic and acidic residues" evidence="1">
    <location>
        <begin position="82"/>
        <end position="97"/>
    </location>
</feature>
<proteinExistence type="predicted"/>
<evidence type="ECO:0000313" key="2">
    <source>
        <dbReference type="EMBL" id="KAH3783483.1"/>
    </source>
</evidence>
<comment type="caution">
    <text evidence="2">The sequence shown here is derived from an EMBL/GenBank/DDBJ whole genome shotgun (WGS) entry which is preliminary data.</text>
</comment>
<feature type="compositionally biased region" description="Basic and acidic residues" evidence="1">
    <location>
        <begin position="11"/>
        <end position="43"/>
    </location>
</feature>
<feature type="compositionally biased region" description="Polar residues" evidence="1">
    <location>
        <begin position="44"/>
        <end position="57"/>
    </location>
</feature>
<accession>A0A9D4ITE6</accession>
<reference evidence="2" key="2">
    <citation type="submission" date="2020-11" db="EMBL/GenBank/DDBJ databases">
        <authorList>
            <person name="McCartney M.A."/>
            <person name="Auch B."/>
            <person name="Kono T."/>
            <person name="Mallez S."/>
            <person name="Becker A."/>
            <person name="Gohl D.M."/>
            <person name="Silverstein K.A.T."/>
            <person name="Koren S."/>
            <person name="Bechman K.B."/>
            <person name="Herman A."/>
            <person name="Abrahante J.E."/>
            <person name="Garbe J."/>
        </authorList>
    </citation>
    <scope>NUCLEOTIDE SEQUENCE</scope>
    <source>
        <strain evidence="2">Duluth1</strain>
        <tissue evidence="2">Whole animal</tissue>
    </source>
</reference>
<protein>
    <submittedName>
        <fullName evidence="2">Uncharacterized protein</fullName>
    </submittedName>
</protein>
<feature type="compositionally biased region" description="Polar residues" evidence="1">
    <location>
        <begin position="1"/>
        <end position="10"/>
    </location>
</feature>
<feature type="compositionally biased region" description="Basic and acidic residues" evidence="1">
    <location>
        <begin position="58"/>
        <end position="67"/>
    </location>
</feature>
<dbReference type="Proteomes" id="UP000828390">
    <property type="component" value="Unassembled WGS sequence"/>
</dbReference>
<name>A0A9D4ITE6_DREPO</name>
<organism evidence="2 3">
    <name type="scientific">Dreissena polymorpha</name>
    <name type="common">Zebra mussel</name>
    <name type="synonym">Mytilus polymorpha</name>
    <dbReference type="NCBI Taxonomy" id="45954"/>
    <lineage>
        <taxon>Eukaryota</taxon>
        <taxon>Metazoa</taxon>
        <taxon>Spiralia</taxon>
        <taxon>Lophotrochozoa</taxon>
        <taxon>Mollusca</taxon>
        <taxon>Bivalvia</taxon>
        <taxon>Autobranchia</taxon>
        <taxon>Heteroconchia</taxon>
        <taxon>Euheterodonta</taxon>
        <taxon>Imparidentia</taxon>
        <taxon>Neoheterodontei</taxon>
        <taxon>Myida</taxon>
        <taxon>Dreissenoidea</taxon>
        <taxon>Dreissenidae</taxon>
        <taxon>Dreissena</taxon>
    </lineage>
</organism>
<feature type="compositionally biased region" description="Polar residues" evidence="1">
    <location>
        <begin position="68"/>
        <end position="79"/>
    </location>
</feature>
<keyword evidence="3" id="KW-1185">Reference proteome</keyword>
<dbReference type="EMBL" id="JAIWYP010000008">
    <property type="protein sequence ID" value="KAH3783483.1"/>
    <property type="molecule type" value="Genomic_DNA"/>
</dbReference>
<dbReference type="AlphaFoldDB" id="A0A9D4ITE6"/>
<evidence type="ECO:0000313" key="3">
    <source>
        <dbReference type="Proteomes" id="UP000828390"/>
    </source>
</evidence>
<sequence>MDYTKTPTNNEGHEVMDLEEGAERPDIDTRHQQDENTKPKKNEGSVNKQANNKQSSPEVEKEAHKGDSNTGNKTESSGSEVVDLKEQKSENAERPYIDTKLQNIDLYFESIAESYVH</sequence>
<gene>
    <name evidence="2" type="ORF">DPMN_161421</name>
</gene>
<reference evidence="2" key="1">
    <citation type="journal article" date="2019" name="bioRxiv">
        <title>The Genome of the Zebra Mussel, Dreissena polymorpha: A Resource for Invasive Species Research.</title>
        <authorList>
            <person name="McCartney M.A."/>
            <person name="Auch B."/>
            <person name="Kono T."/>
            <person name="Mallez S."/>
            <person name="Zhang Y."/>
            <person name="Obille A."/>
            <person name="Becker A."/>
            <person name="Abrahante J.E."/>
            <person name="Garbe J."/>
            <person name="Badalamenti J.P."/>
            <person name="Herman A."/>
            <person name="Mangelson H."/>
            <person name="Liachko I."/>
            <person name="Sullivan S."/>
            <person name="Sone E.D."/>
            <person name="Koren S."/>
            <person name="Silverstein K.A.T."/>
            <person name="Beckman K.B."/>
            <person name="Gohl D.M."/>
        </authorList>
    </citation>
    <scope>NUCLEOTIDE SEQUENCE</scope>
    <source>
        <strain evidence="2">Duluth1</strain>
        <tissue evidence="2">Whole animal</tissue>
    </source>
</reference>
<evidence type="ECO:0000256" key="1">
    <source>
        <dbReference type="SAM" id="MobiDB-lite"/>
    </source>
</evidence>
<feature type="region of interest" description="Disordered" evidence="1">
    <location>
        <begin position="1"/>
        <end position="97"/>
    </location>
</feature>